<evidence type="ECO:0000313" key="2">
    <source>
        <dbReference type="Proteomes" id="UP000078228"/>
    </source>
</evidence>
<gene>
    <name evidence="1" type="ORF">AO384_0735</name>
</gene>
<dbReference type="RefSeq" id="WP_227512580.1">
    <property type="nucleotide sequence ID" value="NZ_LXHB01000118.1"/>
</dbReference>
<reference evidence="1 2" key="1">
    <citation type="journal article" date="2016" name="Genome Biol. Evol.">
        <title>Comparative Genomic Analyses of the Moraxella catarrhalis Serosensitive and Seroresistant Lineages Demonstrate Their Independent Evolution.</title>
        <authorList>
            <person name="Earl J.P."/>
            <person name="de Vries S.P."/>
            <person name="Ahmed A."/>
            <person name="Powell E."/>
            <person name="Schultz M.P."/>
            <person name="Hermans P.W."/>
            <person name="Hill D.J."/>
            <person name="Zhou Z."/>
            <person name="Constantinidou C.I."/>
            <person name="Hu F.Z."/>
            <person name="Bootsma H.J."/>
            <person name="Ehrlich G.D."/>
        </authorList>
    </citation>
    <scope>NUCLEOTIDE SEQUENCE [LARGE SCALE GENOMIC DNA]</scope>
    <source>
        <strain evidence="1 2">Z7542</strain>
    </source>
</reference>
<dbReference type="PATRIC" id="fig|480.237.peg.310"/>
<dbReference type="AlphaFoldDB" id="A0A198UKY1"/>
<sequence length="135" mass="15024">MKTQSHHTTHATSSMTEINALAQTPKTIEIKSLDMADIVGLLLFLSSELKDMIELIKILVDGKISAQLENSQRFALALSVINKGEYLADLAFSDAKSLSERIQGTQSHKDFFEKLSREMLKKQEISLINSDKGQS</sequence>
<comment type="caution">
    <text evidence="1">The sequence shown here is derived from an EMBL/GenBank/DDBJ whole genome shotgun (WGS) entry which is preliminary data.</text>
</comment>
<proteinExistence type="predicted"/>
<accession>A0A198UKY1</accession>
<protein>
    <submittedName>
        <fullName evidence="1">Uncharacterized protein</fullName>
    </submittedName>
</protein>
<dbReference type="Proteomes" id="UP000078228">
    <property type="component" value="Unassembled WGS sequence"/>
</dbReference>
<organism evidence="1 2">
    <name type="scientific">Moraxella catarrhalis</name>
    <name type="common">Branhamella catarrhalis</name>
    <dbReference type="NCBI Taxonomy" id="480"/>
    <lineage>
        <taxon>Bacteria</taxon>
        <taxon>Pseudomonadati</taxon>
        <taxon>Pseudomonadota</taxon>
        <taxon>Gammaproteobacteria</taxon>
        <taxon>Moraxellales</taxon>
        <taxon>Moraxellaceae</taxon>
        <taxon>Moraxella</taxon>
    </lineage>
</organism>
<name>A0A198UKY1_MORCA</name>
<evidence type="ECO:0000313" key="1">
    <source>
        <dbReference type="EMBL" id="OAU97138.1"/>
    </source>
</evidence>
<keyword evidence="2" id="KW-1185">Reference proteome</keyword>
<dbReference type="EMBL" id="LXHC01000009">
    <property type="protein sequence ID" value="OAU97138.1"/>
    <property type="molecule type" value="Genomic_DNA"/>
</dbReference>